<reference evidence="10" key="1">
    <citation type="submission" date="2021-07" db="EMBL/GenBank/DDBJ databases">
        <authorList>
            <person name="Catto M.A."/>
            <person name="Jacobson A."/>
            <person name="Kennedy G."/>
            <person name="Labadie P."/>
            <person name="Hunt B.G."/>
            <person name="Srinivasan R."/>
        </authorList>
    </citation>
    <scope>NUCLEOTIDE SEQUENCE</scope>
    <source>
        <strain evidence="10">PL_HMW_Pooled</strain>
        <tissue evidence="10">Head</tissue>
    </source>
</reference>
<sequence>MDAVCTTQGMLEAQGSHAVLADALRVVCVEKRVERTELSGSAERTMDTHSGGPHTPSESGAAGTAATAVTPVAADRLAPAPGVRAAAVVVRDARKTYTRGGAPVLDGLNMTVAEGSIYGLLGASGCGKTTLLTCIVGRRALDSGAIRVLGLTPGAPDSGLPGPTVGYMPQELALHGLFTVAETFRYFGWVSGMVEDEIRQRSARLLKLLDIPFPDKLVGQLSGGQQRRVSLGVALLNQPPILILDEPTVGVDPTLRQSIWDLLVNETRNARTTVIITTHYIEEARQSDTVGLMRNGALLDEDAPARLLQRYGCGSMEDVFLKLSVRQQREHEHQEKRQSDSHDIAMVEAVRSPPPAAPQAEVEQTQAELVPSLAVVDDPSLLQTRPVVLDGHSNVLPCTWKMAVFTWRNKSIIGILFALPVIICLLFGFAVGGDPKGLHLAVVNDDYSCCGKNLPAFPSDCDAEDPRGLSCRYLRRLNKDMFDVDDYDDVDAALRAVREGRAWGALYFPSNYSHALVARGREGQDASNETLDSSDVSVWLDMSNRQVSELARASLATSALQYFEDVQRGCKGNPNAKALPMQFNEPVYGRRELYFPDFFAPAVLLSVVYNINCIYTMSGFIDDRKDGFMERSISSGVRVLEILGAHVIVDTIMMLCVNAITLIFMISFLGFENNGSIWVLIFLCIINAYSGMFQGYFIASLFTTDFEATFCCMGFYFPTLLLSGLMWPLEGMHPWLRNSVWLLPLNLATTAIRSIMNRGWGLGSPDVRDGFLSSAFWLAFFVAITLATLRFKKSFA</sequence>
<dbReference type="Gene3D" id="3.40.50.300">
    <property type="entry name" value="P-loop containing nucleotide triphosphate hydrolases"/>
    <property type="match status" value="1"/>
</dbReference>
<evidence type="ECO:0000313" key="10">
    <source>
        <dbReference type="EMBL" id="KAK3915120.1"/>
    </source>
</evidence>
<dbReference type="InterPro" id="IPR017871">
    <property type="entry name" value="ABC_transporter-like_CS"/>
</dbReference>
<organism evidence="10 11">
    <name type="scientific">Frankliniella fusca</name>
    <dbReference type="NCBI Taxonomy" id="407009"/>
    <lineage>
        <taxon>Eukaryota</taxon>
        <taxon>Metazoa</taxon>
        <taxon>Ecdysozoa</taxon>
        <taxon>Arthropoda</taxon>
        <taxon>Hexapoda</taxon>
        <taxon>Insecta</taxon>
        <taxon>Pterygota</taxon>
        <taxon>Neoptera</taxon>
        <taxon>Paraneoptera</taxon>
        <taxon>Thysanoptera</taxon>
        <taxon>Terebrantia</taxon>
        <taxon>Thripoidea</taxon>
        <taxon>Thripidae</taxon>
        <taxon>Frankliniella</taxon>
    </lineage>
</organism>
<feature type="transmembrane region" description="Helical" evidence="8">
    <location>
        <begin position="411"/>
        <end position="431"/>
    </location>
</feature>
<evidence type="ECO:0000256" key="2">
    <source>
        <dbReference type="ARBA" id="ARBA00022692"/>
    </source>
</evidence>
<dbReference type="PROSITE" id="PS00211">
    <property type="entry name" value="ABC_TRANSPORTER_1"/>
    <property type="match status" value="1"/>
</dbReference>
<dbReference type="AlphaFoldDB" id="A0AAE1H7D5"/>
<dbReference type="EMBL" id="JAHWGI010000406">
    <property type="protein sequence ID" value="KAK3915120.1"/>
    <property type="molecule type" value="Genomic_DNA"/>
</dbReference>
<comment type="subcellular location">
    <subcellularLocation>
        <location evidence="1">Membrane</location>
        <topology evidence="1">Multi-pass membrane protein</topology>
    </subcellularLocation>
</comment>
<comment type="caution">
    <text evidence="10">The sequence shown here is derived from an EMBL/GenBank/DDBJ whole genome shotgun (WGS) entry which is preliminary data.</text>
</comment>
<keyword evidence="6 8" id="KW-0472">Membrane</keyword>
<feature type="region of interest" description="Disordered" evidence="7">
    <location>
        <begin position="37"/>
        <end position="66"/>
    </location>
</feature>
<evidence type="ECO:0000256" key="6">
    <source>
        <dbReference type="ARBA" id="ARBA00023136"/>
    </source>
</evidence>
<dbReference type="GO" id="GO:0140359">
    <property type="term" value="F:ABC-type transporter activity"/>
    <property type="evidence" value="ECO:0007669"/>
    <property type="project" value="InterPro"/>
</dbReference>
<evidence type="ECO:0000256" key="8">
    <source>
        <dbReference type="SAM" id="Phobius"/>
    </source>
</evidence>
<evidence type="ECO:0000256" key="1">
    <source>
        <dbReference type="ARBA" id="ARBA00004141"/>
    </source>
</evidence>
<evidence type="ECO:0000256" key="4">
    <source>
        <dbReference type="ARBA" id="ARBA00022840"/>
    </source>
</evidence>
<dbReference type="InterPro" id="IPR027417">
    <property type="entry name" value="P-loop_NTPase"/>
</dbReference>
<evidence type="ECO:0000256" key="7">
    <source>
        <dbReference type="SAM" id="MobiDB-lite"/>
    </source>
</evidence>
<keyword evidence="11" id="KW-1185">Reference proteome</keyword>
<dbReference type="SMART" id="SM00382">
    <property type="entry name" value="AAA"/>
    <property type="match status" value="1"/>
</dbReference>
<feature type="domain" description="ABC transporter" evidence="9">
    <location>
        <begin position="88"/>
        <end position="320"/>
    </location>
</feature>
<dbReference type="Pfam" id="PF12698">
    <property type="entry name" value="ABC2_membrane_3"/>
    <property type="match status" value="1"/>
</dbReference>
<feature type="transmembrane region" description="Helical" evidence="8">
    <location>
        <begin position="598"/>
        <end position="621"/>
    </location>
</feature>
<accession>A0AAE1H7D5</accession>
<feature type="transmembrane region" description="Helical" evidence="8">
    <location>
        <begin position="642"/>
        <end position="671"/>
    </location>
</feature>
<protein>
    <submittedName>
        <fullName evidence="10">ABC transporter G family member 23</fullName>
    </submittedName>
</protein>
<dbReference type="Proteomes" id="UP001219518">
    <property type="component" value="Unassembled WGS sequence"/>
</dbReference>
<dbReference type="InterPro" id="IPR003439">
    <property type="entry name" value="ABC_transporter-like_ATP-bd"/>
</dbReference>
<keyword evidence="3" id="KW-0547">Nucleotide-binding</keyword>
<dbReference type="PROSITE" id="PS50893">
    <property type="entry name" value="ABC_TRANSPORTER_2"/>
    <property type="match status" value="1"/>
</dbReference>
<dbReference type="GO" id="GO:0016020">
    <property type="term" value="C:membrane"/>
    <property type="evidence" value="ECO:0007669"/>
    <property type="project" value="UniProtKB-SubCell"/>
</dbReference>
<dbReference type="PANTHER" id="PTHR43038:SF3">
    <property type="entry name" value="ABC TRANSPORTER G FAMILY MEMBER 20 ISOFORM X1"/>
    <property type="match status" value="1"/>
</dbReference>
<dbReference type="Pfam" id="PF00005">
    <property type="entry name" value="ABC_tran"/>
    <property type="match status" value="1"/>
</dbReference>
<evidence type="ECO:0000256" key="3">
    <source>
        <dbReference type="ARBA" id="ARBA00022741"/>
    </source>
</evidence>
<keyword evidence="5 8" id="KW-1133">Transmembrane helix</keyword>
<dbReference type="SUPFAM" id="SSF52540">
    <property type="entry name" value="P-loop containing nucleoside triphosphate hydrolases"/>
    <property type="match status" value="1"/>
</dbReference>
<dbReference type="InterPro" id="IPR003593">
    <property type="entry name" value="AAA+_ATPase"/>
</dbReference>
<gene>
    <name evidence="10" type="ORF">KUF71_024397</name>
</gene>
<dbReference type="GO" id="GO:0005524">
    <property type="term" value="F:ATP binding"/>
    <property type="evidence" value="ECO:0007669"/>
    <property type="project" value="UniProtKB-KW"/>
</dbReference>
<dbReference type="PANTHER" id="PTHR43038">
    <property type="entry name" value="ATP-BINDING CASSETTE, SUB-FAMILY H, MEMBER 1"/>
    <property type="match status" value="1"/>
</dbReference>
<evidence type="ECO:0000259" key="9">
    <source>
        <dbReference type="PROSITE" id="PS50893"/>
    </source>
</evidence>
<proteinExistence type="predicted"/>
<reference evidence="10" key="2">
    <citation type="journal article" date="2023" name="BMC Genomics">
        <title>Pest status, molecular evolution, and epigenetic factors derived from the genome assembly of Frankliniella fusca, a thysanopteran phytovirus vector.</title>
        <authorList>
            <person name="Catto M.A."/>
            <person name="Labadie P.E."/>
            <person name="Jacobson A.L."/>
            <person name="Kennedy G.G."/>
            <person name="Srinivasan R."/>
            <person name="Hunt B.G."/>
        </authorList>
    </citation>
    <scope>NUCLEOTIDE SEQUENCE</scope>
    <source>
        <strain evidence="10">PL_HMW_Pooled</strain>
    </source>
</reference>
<feature type="transmembrane region" description="Helical" evidence="8">
    <location>
        <begin position="770"/>
        <end position="789"/>
    </location>
</feature>
<dbReference type="GO" id="GO:0016887">
    <property type="term" value="F:ATP hydrolysis activity"/>
    <property type="evidence" value="ECO:0007669"/>
    <property type="project" value="InterPro"/>
</dbReference>
<feature type="transmembrane region" description="Helical" evidence="8">
    <location>
        <begin position="710"/>
        <end position="729"/>
    </location>
</feature>
<evidence type="ECO:0000313" key="11">
    <source>
        <dbReference type="Proteomes" id="UP001219518"/>
    </source>
</evidence>
<keyword evidence="2 8" id="KW-0812">Transmembrane</keyword>
<name>A0AAE1H7D5_9NEOP</name>
<dbReference type="InterPro" id="IPR013525">
    <property type="entry name" value="ABC2_TM"/>
</dbReference>
<keyword evidence="4" id="KW-0067">ATP-binding</keyword>
<feature type="compositionally biased region" description="Low complexity" evidence="7">
    <location>
        <begin position="55"/>
        <end position="66"/>
    </location>
</feature>
<evidence type="ECO:0000256" key="5">
    <source>
        <dbReference type="ARBA" id="ARBA00022989"/>
    </source>
</evidence>
<feature type="transmembrane region" description="Helical" evidence="8">
    <location>
        <begin position="677"/>
        <end position="698"/>
    </location>
</feature>